<evidence type="ECO:0000256" key="1">
    <source>
        <dbReference type="SAM" id="MobiDB-lite"/>
    </source>
</evidence>
<dbReference type="AlphaFoldDB" id="A0AAU9PSV3"/>
<sequence length="201" mass="21457">MAHKRRFRPSDSLATSRIPPLSFPKKMHTYRSSSNRGPCVADTPPNLPLITHALSGKALHDCVVTSDLALASTIDSISSTPEAPPASSEAIVCPTAIRSDSVFITTKPIPSGSTAKGHLRRGELEKIMFRQRLFNAFAPQASVLTSDPPVSTVSLVVTPVVPLSTKDPSDSANVINLDSLIPDMDARNFDYAGSFHGSSSF</sequence>
<dbReference type="Proteomes" id="UP001157418">
    <property type="component" value="Unassembled WGS sequence"/>
</dbReference>
<proteinExistence type="predicted"/>
<accession>A0AAU9PSV3</accession>
<gene>
    <name evidence="2" type="ORF">LVIROSA_LOCUS38717</name>
</gene>
<dbReference type="EMBL" id="CAKMRJ010005745">
    <property type="protein sequence ID" value="CAH1453476.1"/>
    <property type="molecule type" value="Genomic_DNA"/>
</dbReference>
<evidence type="ECO:0000313" key="2">
    <source>
        <dbReference type="EMBL" id="CAH1453476.1"/>
    </source>
</evidence>
<organism evidence="2 3">
    <name type="scientific">Lactuca virosa</name>
    <dbReference type="NCBI Taxonomy" id="75947"/>
    <lineage>
        <taxon>Eukaryota</taxon>
        <taxon>Viridiplantae</taxon>
        <taxon>Streptophyta</taxon>
        <taxon>Embryophyta</taxon>
        <taxon>Tracheophyta</taxon>
        <taxon>Spermatophyta</taxon>
        <taxon>Magnoliopsida</taxon>
        <taxon>eudicotyledons</taxon>
        <taxon>Gunneridae</taxon>
        <taxon>Pentapetalae</taxon>
        <taxon>asterids</taxon>
        <taxon>campanulids</taxon>
        <taxon>Asterales</taxon>
        <taxon>Asteraceae</taxon>
        <taxon>Cichorioideae</taxon>
        <taxon>Cichorieae</taxon>
        <taxon>Lactucinae</taxon>
        <taxon>Lactuca</taxon>
    </lineage>
</organism>
<name>A0AAU9PSV3_9ASTR</name>
<keyword evidence="3" id="KW-1185">Reference proteome</keyword>
<protein>
    <submittedName>
        <fullName evidence="2">Uncharacterized protein</fullName>
    </submittedName>
</protein>
<comment type="caution">
    <text evidence="2">The sequence shown here is derived from an EMBL/GenBank/DDBJ whole genome shotgun (WGS) entry which is preliminary data.</text>
</comment>
<feature type="region of interest" description="Disordered" evidence="1">
    <location>
        <begin position="1"/>
        <end position="38"/>
    </location>
</feature>
<reference evidence="2 3" key="1">
    <citation type="submission" date="2022-01" db="EMBL/GenBank/DDBJ databases">
        <authorList>
            <person name="Xiong W."/>
            <person name="Schranz E."/>
        </authorList>
    </citation>
    <scope>NUCLEOTIDE SEQUENCE [LARGE SCALE GENOMIC DNA]</scope>
</reference>
<evidence type="ECO:0000313" key="3">
    <source>
        <dbReference type="Proteomes" id="UP001157418"/>
    </source>
</evidence>